<dbReference type="Gene3D" id="4.10.240.10">
    <property type="entry name" value="Zn(2)-C6 fungal-type DNA-binding domain"/>
    <property type="match status" value="1"/>
</dbReference>
<dbReference type="InterPro" id="IPR007219">
    <property type="entry name" value="XnlR_reg_dom"/>
</dbReference>
<evidence type="ECO:0000256" key="6">
    <source>
        <dbReference type="ARBA" id="ARBA00023242"/>
    </source>
</evidence>
<evidence type="ECO:0000259" key="8">
    <source>
        <dbReference type="PROSITE" id="PS50048"/>
    </source>
</evidence>
<dbReference type="GO" id="GO:0006351">
    <property type="term" value="P:DNA-templated transcription"/>
    <property type="evidence" value="ECO:0007669"/>
    <property type="project" value="InterPro"/>
</dbReference>
<evidence type="ECO:0000256" key="3">
    <source>
        <dbReference type="ARBA" id="ARBA00023015"/>
    </source>
</evidence>
<name>A0AA40C4B0_9PEZI</name>
<dbReference type="CDD" id="cd12148">
    <property type="entry name" value="fungal_TF_MHR"/>
    <property type="match status" value="1"/>
</dbReference>
<protein>
    <recommendedName>
        <fullName evidence="8">Zn(2)-C6 fungal-type domain-containing protein</fullName>
    </recommendedName>
</protein>
<keyword evidence="10" id="KW-1185">Reference proteome</keyword>
<evidence type="ECO:0000313" key="10">
    <source>
        <dbReference type="Proteomes" id="UP001174934"/>
    </source>
</evidence>
<dbReference type="Pfam" id="PF00172">
    <property type="entry name" value="Zn_clus"/>
    <property type="match status" value="1"/>
</dbReference>
<dbReference type="GO" id="GO:0001228">
    <property type="term" value="F:DNA-binding transcription activator activity, RNA polymerase II-specific"/>
    <property type="evidence" value="ECO:0007669"/>
    <property type="project" value="TreeGrafter"/>
</dbReference>
<keyword evidence="1" id="KW-0479">Metal-binding</keyword>
<accession>A0AA40C4B0</accession>
<feature type="compositionally biased region" description="Low complexity" evidence="7">
    <location>
        <begin position="1"/>
        <end position="14"/>
    </location>
</feature>
<keyword evidence="3" id="KW-0805">Transcription regulation</keyword>
<dbReference type="GO" id="GO:0005634">
    <property type="term" value="C:nucleus"/>
    <property type="evidence" value="ECO:0007669"/>
    <property type="project" value="TreeGrafter"/>
</dbReference>
<dbReference type="InterPro" id="IPR036864">
    <property type="entry name" value="Zn2-C6_fun-type_DNA-bd_sf"/>
</dbReference>
<dbReference type="SMART" id="SM00906">
    <property type="entry name" value="Fungal_trans"/>
    <property type="match status" value="1"/>
</dbReference>
<evidence type="ECO:0000256" key="1">
    <source>
        <dbReference type="ARBA" id="ARBA00022723"/>
    </source>
</evidence>
<dbReference type="CDD" id="cd00067">
    <property type="entry name" value="GAL4"/>
    <property type="match status" value="1"/>
</dbReference>
<sequence length="687" mass="77374">MQAQMQAQMQPQAQGATPRPHRRSRIPLSCDPCRSRKLKCNREKPCQNCIARNDQEACRFQASHNVAASHHGRDMDANIGIATRHRISHLEDLVKSLIEERQKARKVGNTSTPESLDVGQSVTGTGKTIMEGVHSVYLGGDDWNTVLQEIHELKRTWSQDHEDQQDQSDTFRSNLSHTVDGASLLFNQIKPIERIEILSSLPSKPEIDRLIAQFFARHAFPIAVPPILHEPTFMREYDQHWRDPSRSSFIWLGLLFSVLGITMLACHQYGEPPEYEGIAESLSQLYRMRTAQCLQSGDIAKCLPYTVETLRFNATAELSRRDDNRRGLWIMAGVVVRAAINMGYHRDPSQSPGISPLQAEYRRRVWLSVTSLDDTASFVAGFPRMTAAIYSDTMEPRNIHDWELSEDATSRLFRAMCRISDFNNIPNPSSYKAVLEIDQAVYSAYDAFPLHMKVPPDMASGGDRTGGITLRSLSHFPNLTLLGMYHKGMCTLHCRFLAKARVDSRFHFSRDRCISSALALLAFQPGLEPPFYRLSQTRQMLTLGAMVLLLELELRRKTRPETCTEVDECPDSHLLMQALKKSRACWADVTNTCDEAYRAHEFLAGMLSGLEENPARDASSHTVSPGTPPEMLEFSELPAFETLMANGGFSFEDDPFNMDIDWTTWDAFVEEPGAGDAAGPMFRGLDG</sequence>
<feature type="domain" description="Zn(2)-C6 fungal-type" evidence="8">
    <location>
        <begin position="29"/>
        <end position="60"/>
    </location>
</feature>
<dbReference type="PANTHER" id="PTHR31944">
    <property type="entry name" value="HEME-RESPONSIVE ZINC FINGER TRANSCRIPTION FACTOR HAP1"/>
    <property type="match status" value="1"/>
</dbReference>
<keyword evidence="2" id="KW-0862">Zinc</keyword>
<dbReference type="SUPFAM" id="SSF57701">
    <property type="entry name" value="Zn2/Cys6 DNA-binding domain"/>
    <property type="match status" value="1"/>
</dbReference>
<comment type="caution">
    <text evidence="9">The sequence shown here is derived from an EMBL/GenBank/DDBJ whole genome shotgun (WGS) entry which is preliminary data.</text>
</comment>
<dbReference type="AlphaFoldDB" id="A0AA40C4B0"/>
<evidence type="ECO:0000256" key="7">
    <source>
        <dbReference type="SAM" id="MobiDB-lite"/>
    </source>
</evidence>
<dbReference type="EMBL" id="JAULSR010000003">
    <property type="protein sequence ID" value="KAK0624577.1"/>
    <property type="molecule type" value="Genomic_DNA"/>
</dbReference>
<feature type="region of interest" description="Disordered" evidence="7">
    <location>
        <begin position="1"/>
        <end position="28"/>
    </location>
</feature>
<dbReference type="GO" id="GO:0000978">
    <property type="term" value="F:RNA polymerase II cis-regulatory region sequence-specific DNA binding"/>
    <property type="evidence" value="ECO:0007669"/>
    <property type="project" value="TreeGrafter"/>
</dbReference>
<gene>
    <name evidence="9" type="ORF">B0T17DRAFT_590466</name>
</gene>
<keyword evidence="5" id="KW-0804">Transcription</keyword>
<dbReference type="PANTHER" id="PTHR31944:SF131">
    <property type="entry name" value="HEME-RESPONSIVE ZINC FINGER TRANSCRIPTION FACTOR HAP1"/>
    <property type="match status" value="1"/>
</dbReference>
<dbReference type="PROSITE" id="PS50048">
    <property type="entry name" value="ZN2_CY6_FUNGAL_2"/>
    <property type="match status" value="1"/>
</dbReference>
<dbReference type="Proteomes" id="UP001174934">
    <property type="component" value="Unassembled WGS sequence"/>
</dbReference>
<dbReference type="InterPro" id="IPR001138">
    <property type="entry name" value="Zn2Cys6_DnaBD"/>
</dbReference>
<keyword evidence="6" id="KW-0539">Nucleus</keyword>
<dbReference type="PROSITE" id="PS00463">
    <property type="entry name" value="ZN2_CY6_FUNGAL_1"/>
    <property type="match status" value="1"/>
</dbReference>
<reference evidence="9" key="1">
    <citation type="submission" date="2023-06" db="EMBL/GenBank/DDBJ databases">
        <title>Genome-scale phylogeny and comparative genomics of the fungal order Sordariales.</title>
        <authorList>
            <consortium name="Lawrence Berkeley National Laboratory"/>
            <person name="Hensen N."/>
            <person name="Bonometti L."/>
            <person name="Westerberg I."/>
            <person name="Brannstrom I.O."/>
            <person name="Guillou S."/>
            <person name="Cros-Aarteil S."/>
            <person name="Calhoun S."/>
            <person name="Haridas S."/>
            <person name="Kuo A."/>
            <person name="Mondo S."/>
            <person name="Pangilinan J."/>
            <person name="Riley R."/>
            <person name="LaButti K."/>
            <person name="Andreopoulos B."/>
            <person name="Lipzen A."/>
            <person name="Chen C."/>
            <person name="Yanf M."/>
            <person name="Daum C."/>
            <person name="Ng V."/>
            <person name="Clum A."/>
            <person name="Steindorff A."/>
            <person name="Ohm R."/>
            <person name="Martin F."/>
            <person name="Silar P."/>
            <person name="Natvig D."/>
            <person name="Lalanne C."/>
            <person name="Gautier V."/>
            <person name="Ament-velasquez S.L."/>
            <person name="Kruys A."/>
            <person name="Hutchinson M.I."/>
            <person name="Powell A.J."/>
            <person name="Barry K."/>
            <person name="Miller A.N."/>
            <person name="Grigoriev I.V."/>
            <person name="Debuchy R."/>
            <person name="Gladieux P."/>
            <person name="Thoren M.H."/>
            <person name="Johannesson H."/>
        </authorList>
    </citation>
    <scope>NUCLEOTIDE SEQUENCE</scope>
    <source>
        <strain evidence="9">SMH3391-2</strain>
    </source>
</reference>
<dbReference type="SMART" id="SM00066">
    <property type="entry name" value="GAL4"/>
    <property type="match status" value="1"/>
</dbReference>
<evidence type="ECO:0000256" key="2">
    <source>
        <dbReference type="ARBA" id="ARBA00022833"/>
    </source>
</evidence>
<keyword evidence="4" id="KW-0238">DNA-binding</keyword>
<dbReference type="InterPro" id="IPR051430">
    <property type="entry name" value="Fungal_TF_Env_Response"/>
</dbReference>
<evidence type="ECO:0000256" key="5">
    <source>
        <dbReference type="ARBA" id="ARBA00023163"/>
    </source>
</evidence>
<dbReference type="Pfam" id="PF04082">
    <property type="entry name" value="Fungal_trans"/>
    <property type="match status" value="1"/>
</dbReference>
<organism evidence="9 10">
    <name type="scientific">Bombardia bombarda</name>
    <dbReference type="NCBI Taxonomy" id="252184"/>
    <lineage>
        <taxon>Eukaryota</taxon>
        <taxon>Fungi</taxon>
        <taxon>Dikarya</taxon>
        <taxon>Ascomycota</taxon>
        <taxon>Pezizomycotina</taxon>
        <taxon>Sordariomycetes</taxon>
        <taxon>Sordariomycetidae</taxon>
        <taxon>Sordariales</taxon>
        <taxon>Lasiosphaeriaceae</taxon>
        <taxon>Bombardia</taxon>
    </lineage>
</organism>
<proteinExistence type="predicted"/>
<dbReference type="GO" id="GO:0008270">
    <property type="term" value="F:zinc ion binding"/>
    <property type="evidence" value="ECO:0007669"/>
    <property type="project" value="InterPro"/>
</dbReference>
<evidence type="ECO:0000256" key="4">
    <source>
        <dbReference type="ARBA" id="ARBA00023125"/>
    </source>
</evidence>
<evidence type="ECO:0000313" key="9">
    <source>
        <dbReference type="EMBL" id="KAK0624577.1"/>
    </source>
</evidence>